<keyword evidence="2" id="KW-1185">Reference proteome</keyword>
<organism evidence="2 3">
    <name type="scientific">Saccoglossus kowalevskii</name>
    <name type="common">Acorn worm</name>
    <dbReference type="NCBI Taxonomy" id="10224"/>
    <lineage>
        <taxon>Eukaryota</taxon>
        <taxon>Metazoa</taxon>
        <taxon>Hemichordata</taxon>
        <taxon>Enteropneusta</taxon>
        <taxon>Harrimaniidae</taxon>
        <taxon>Saccoglossus</taxon>
    </lineage>
</organism>
<protein>
    <submittedName>
        <fullName evidence="3">Mucin-22-like</fullName>
    </submittedName>
</protein>
<evidence type="ECO:0000313" key="3">
    <source>
        <dbReference type="RefSeq" id="XP_006816880.1"/>
    </source>
</evidence>
<gene>
    <name evidence="3" type="primary">LOC102809374</name>
</gene>
<dbReference type="RefSeq" id="XP_006816880.1">
    <property type="nucleotide sequence ID" value="XM_006816817.1"/>
</dbReference>
<reference evidence="3" key="1">
    <citation type="submission" date="2025-08" db="UniProtKB">
        <authorList>
            <consortium name="RefSeq"/>
        </authorList>
    </citation>
    <scope>IDENTIFICATION</scope>
    <source>
        <tissue evidence="3">Testes</tissue>
    </source>
</reference>
<evidence type="ECO:0000256" key="1">
    <source>
        <dbReference type="SAM" id="MobiDB-lite"/>
    </source>
</evidence>
<accession>A0ABM0MA39</accession>
<dbReference type="Proteomes" id="UP000694865">
    <property type="component" value="Unplaced"/>
</dbReference>
<dbReference type="GeneID" id="102809374"/>
<proteinExistence type="predicted"/>
<sequence length="381" mass="42643">MDETTAETSTQTDVTTIGEYTTEDITTEPITTMEETTSETSTQTDVTTTVVLTTEDSRTKLITTMEETTAETSTQTDVTTTAEYMTEDSTTEIITTMDDTTAETSTQTDVTTTAEYTTEDSTTELITTMDDTTAETSTQTDVTTTAEYTTEDSTTESITTMEETTAETSTQTDVTTTAEYTTEDSTTESITTMKETTAETIALVIFAKRIRPHSMKLKEETRREIMEEVIQKSDSRLNVESGRSPFFTSFKYLGDDVSSSHDFDDEWVNEKSQIATPIDEVFYHDEFWGISNGVKDELTQKGHDGAHLSTKEVEVNRQSSFPVARINESKLRRRTYDDIEMRNLHDEDGDDLLKSNSADGKLNGKMTEWNPQVDHIDPNAD</sequence>
<name>A0ABM0MA39_SACKO</name>
<feature type="region of interest" description="Disordered" evidence="1">
    <location>
        <begin position="347"/>
        <end position="381"/>
    </location>
</feature>
<evidence type="ECO:0000313" key="2">
    <source>
        <dbReference type="Proteomes" id="UP000694865"/>
    </source>
</evidence>
<feature type="non-terminal residue" evidence="3">
    <location>
        <position position="381"/>
    </location>
</feature>